<reference evidence="1 2" key="1">
    <citation type="submission" date="2017-06" db="EMBL/GenBank/DDBJ databases">
        <title>Complete Genome Sequence of the Klebsiella phage YMC15/11/N137_KPN_BP.</title>
        <authorList>
            <person name="Jeon J."/>
            <person name="Yong D."/>
            <person name="Lee K."/>
        </authorList>
    </citation>
    <scope>NUCLEOTIDE SEQUENCE [LARGE SCALE GENOMIC DNA]</scope>
</reference>
<accession>A0A286MMK4</accession>
<organism evidence="1 2">
    <name type="scientific">Klebsiella phage KPN N137</name>
    <dbReference type="NCBI Taxonomy" id="2024238"/>
    <lineage>
        <taxon>Viruses</taxon>
        <taxon>Duplodnaviria</taxon>
        <taxon>Heunggongvirae</taxon>
        <taxon>Uroviricota</taxon>
        <taxon>Caudoviricetes</taxon>
        <taxon>Casjensviridae</taxon>
        <taxon>Yonseivirus</taxon>
        <taxon>Yonseivirus N137</taxon>
    </lineage>
</organism>
<evidence type="ECO:0000313" key="2">
    <source>
        <dbReference type="Proteomes" id="UP000224019"/>
    </source>
</evidence>
<sequence length="121" mass="13335">MRIKIESHKYAPELNRVYLTGKNSSSAAVLRAPSVTSVKDARAALFPKALPFRRVVTVESYYDDPRFYGLGRRYSGTVDSYEHLKNVIANIKARNTGGPLLDGSILPPVKVRIVSIKAMGA</sequence>
<gene>
    <name evidence="1" type="ORF">KPNN137_02</name>
</gene>
<dbReference type="EMBL" id="MF415410">
    <property type="protein sequence ID" value="ASW27230.1"/>
    <property type="molecule type" value="Genomic_DNA"/>
</dbReference>
<name>A0A286MMK4_9CAUD</name>
<dbReference type="Proteomes" id="UP000224019">
    <property type="component" value="Segment"/>
</dbReference>
<evidence type="ECO:0000313" key="1">
    <source>
        <dbReference type="EMBL" id="ASW27230.1"/>
    </source>
</evidence>
<protein>
    <submittedName>
        <fullName evidence="1">Uncharacterized protein</fullName>
    </submittedName>
</protein>
<proteinExistence type="predicted"/>
<keyword evidence="2" id="KW-1185">Reference proteome</keyword>